<evidence type="ECO:0000256" key="1">
    <source>
        <dbReference type="SAM" id="MobiDB-lite"/>
    </source>
</evidence>
<feature type="domain" description="PRC-barrel" evidence="3">
    <location>
        <begin position="67"/>
        <end position="142"/>
    </location>
</feature>
<evidence type="ECO:0000313" key="4">
    <source>
        <dbReference type="EMBL" id="MDI5891539.1"/>
    </source>
</evidence>
<protein>
    <submittedName>
        <fullName evidence="4">PRC-barrel domain-containing protein</fullName>
    </submittedName>
</protein>
<organism evidence="4 5">
    <name type="scientific">Halomonas rhizosphaerae</name>
    <dbReference type="NCBI Taxonomy" id="3043296"/>
    <lineage>
        <taxon>Bacteria</taxon>
        <taxon>Pseudomonadati</taxon>
        <taxon>Pseudomonadota</taxon>
        <taxon>Gammaproteobacteria</taxon>
        <taxon>Oceanospirillales</taxon>
        <taxon>Halomonadaceae</taxon>
        <taxon>Halomonas</taxon>
    </lineage>
</organism>
<keyword evidence="5" id="KW-1185">Reference proteome</keyword>
<dbReference type="PANTHER" id="PTHR36505">
    <property type="entry name" value="BLR1072 PROTEIN"/>
    <property type="match status" value="1"/>
</dbReference>
<dbReference type="InterPro" id="IPR027275">
    <property type="entry name" value="PRC-brl_dom"/>
</dbReference>
<dbReference type="Proteomes" id="UP001225957">
    <property type="component" value="Unassembled WGS sequence"/>
</dbReference>
<dbReference type="InterPro" id="IPR011033">
    <property type="entry name" value="PRC_barrel-like_sf"/>
</dbReference>
<reference evidence="4 5" key="1">
    <citation type="submission" date="2023-04" db="EMBL/GenBank/DDBJ databases">
        <title>Halomonas strains isolated from rhizosphere soil.</title>
        <authorList>
            <person name="Xu L."/>
            <person name="Sun J.-Q."/>
        </authorList>
    </citation>
    <scope>NUCLEOTIDE SEQUENCE [LARGE SCALE GENOMIC DNA]</scope>
    <source>
        <strain evidence="4 5">LR5S20</strain>
    </source>
</reference>
<dbReference type="PANTHER" id="PTHR36505:SF1">
    <property type="entry name" value="BLR1072 PROTEIN"/>
    <property type="match status" value="1"/>
</dbReference>
<accession>A0ABT6V001</accession>
<feature type="signal peptide" evidence="2">
    <location>
        <begin position="1"/>
        <end position="25"/>
    </location>
</feature>
<name>A0ABT6V001_9GAMM</name>
<evidence type="ECO:0000256" key="2">
    <source>
        <dbReference type="SAM" id="SignalP"/>
    </source>
</evidence>
<dbReference type="SUPFAM" id="SSF50346">
    <property type="entry name" value="PRC-barrel domain"/>
    <property type="match status" value="1"/>
</dbReference>
<dbReference type="RefSeq" id="WP_282735488.1">
    <property type="nucleotide sequence ID" value="NZ_JASCQP010000026.1"/>
</dbReference>
<feature type="compositionally biased region" description="Basic and acidic residues" evidence="1">
    <location>
        <begin position="29"/>
        <end position="44"/>
    </location>
</feature>
<evidence type="ECO:0000313" key="5">
    <source>
        <dbReference type="Proteomes" id="UP001225957"/>
    </source>
</evidence>
<dbReference type="EMBL" id="JASCQP010000026">
    <property type="protein sequence ID" value="MDI5891539.1"/>
    <property type="molecule type" value="Genomic_DNA"/>
</dbReference>
<dbReference type="Gene3D" id="2.30.30.240">
    <property type="entry name" value="PRC-barrel domain"/>
    <property type="match status" value="1"/>
</dbReference>
<dbReference type="Pfam" id="PF05239">
    <property type="entry name" value="PRC"/>
    <property type="match status" value="1"/>
</dbReference>
<feature type="compositionally biased region" description="Polar residues" evidence="1">
    <location>
        <begin position="45"/>
        <end position="61"/>
    </location>
</feature>
<feature type="region of interest" description="Disordered" evidence="1">
    <location>
        <begin position="29"/>
        <end position="65"/>
    </location>
</feature>
<sequence>MKKLKRLILSAAIVPALAFSTTAIAEKHDAEKQDAMKADGEQHAEQQSTGEQQKAGEQQMSGKPAGAFYADDVIGQTVKHRGTDEDVGEIQDLVIGNDGRIVGVVVETSGFLGLGGQHVGLGWDHIEHTMEDDESVFYTDLDEETLRNSPEYERD</sequence>
<evidence type="ECO:0000259" key="3">
    <source>
        <dbReference type="Pfam" id="PF05239"/>
    </source>
</evidence>
<proteinExistence type="predicted"/>
<comment type="caution">
    <text evidence="4">The sequence shown here is derived from an EMBL/GenBank/DDBJ whole genome shotgun (WGS) entry which is preliminary data.</text>
</comment>
<gene>
    <name evidence="4" type="ORF">QLQ83_10560</name>
</gene>
<keyword evidence="2" id="KW-0732">Signal</keyword>
<feature type="chain" id="PRO_5045880143" evidence="2">
    <location>
        <begin position="26"/>
        <end position="155"/>
    </location>
</feature>